<evidence type="ECO:0000256" key="3">
    <source>
        <dbReference type="ARBA" id="ARBA00022552"/>
    </source>
</evidence>
<comment type="subcellular location">
    <subcellularLocation>
        <location evidence="1">Nucleus</location>
    </subcellularLocation>
</comment>
<keyword evidence="8" id="KW-1185">Reference proteome</keyword>
<comment type="similarity">
    <text evidence="2">Belongs to the RRP1 family.</text>
</comment>
<name>A0A482XN44_LAOST</name>
<dbReference type="SMR" id="A0A482XN44"/>
<evidence type="ECO:0000313" key="8">
    <source>
        <dbReference type="Proteomes" id="UP000291343"/>
    </source>
</evidence>
<dbReference type="EMBL" id="QKKF02005747">
    <property type="protein sequence ID" value="RZF46651.1"/>
    <property type="molecule type" value="Genomic_DNA"/>
</dbReference>
<dbReference type="GO" id="GO:0030688">
    <property type="term" value="C:preribosome, small subunit precursor"/>
    <property type="evidence" value="ECO:0007669"/>
    <property type="project" value="InterPro"/>
</dbReference>
<feature type="compositionally biased region" description="Basic and acidic residues" evidence="6">
    <location>
        <begin position="626"/>
        <end position="637"/>
    </location>
</feature>
<dbReference type="Pfam" id="PF05997">
    <property type="entry name" value="Nop52"/>
    <property type="match status" value="1"/>
</dbReference>
<keyword evidence="4" id="KW-0539">Nucleus</keyword>
<evidence type="ECO:0000256" key="4">
    <source>
        <dbReference type="ARBA" id="ARBA00023242"/>
    </source>
</evidence>
<dbReference type="OrthoDB" id="2019504at2759"/>
<keyword evidence="3" id="KW-0698">rRNA processing</keyword>
<feature type="region of interest" description="Disordered" evidence="6">
    <location>
        <begin position="254"/>
        <end position="295"/>
    </location>
</feature>
<feature type="region of interest" description="Disordered" evidence="6">
    <location>
        <begin position="606"/>
        <end position="638"/>
    </location>
</feature>
<dbReference type="InterPro" id="IPR010301">
    <property type="entry name" value="RRP1"/>
</dbReference>
<dbReference type="Proteomes" id="UP000291343">
    <property type="component" value="Unassembled WGS sequence"/>
</dbReference>
<feature type="compositionally biased region" description="Basic residues" evidence="6">
    <location>
        <begin position="420"/>
        <end position="437"/>
    </location>
</feature>
<dbReference type="STRING" id="195883.A0A482XN44"/>
<keyword evidence="5" id="KW-0175">Coiled coil</keyword>
<comment type="caution">
    <text evidence="7">The sequence shown here is derived from an EMBL/GenBank/DDBJ whole genome shotgun (WGS) entry which is preliminary data.</text>
</comment>
<evidence type="ECO:0000256" key="2">
    <source>
        <dbReference type="ARBA" id="ARBA00006374"/>
    </source>
</evidence>
<evidence type="ECO:0008006" key="9">
    <source>
        <dbReference type="Google" id="ProtNLM"/>
    </source>
</evidence>
<feature type="region of interest" description="Disordered" evidence="6">
    <location>
        <begin position="567"/>
        <end position="593"/>
    </location>
</feature>
<protein>
    <recommendedName>
        <fullName evidence="9">Ribosomal RNA processing protein 1 homolog</fullName>
    </recommendedName>
</protein>
<dbReference type="AlphaFoldDB" id="A0A482XN44"/>
<feature type="region of interest" description="Disordered" evidence="6">
    <location>
        <begin position="414"/>
        <end position="437"/>
    </location>
</feature>
<organism evidence="7 8">
    <name type="scientific">Laodelphax striatellus</name>
    <name type="common">Small brown planthopper</name>
    <name type="synonym">Delphax striatella</name>
    <dbReference type="NCBI Taxonomy" id="195883"/>
    <lineage>
        <taxon>Eukaryota</taxon>
        <taxon>Metazoa</taxon>
        <taxon>Ecdysozoa</taxon>
        <taxon>Arthropoda</taxon>
        <taxon>Hexapoda</taxon>
        <taxon>Insecta</taxon>
        <taxon>Pterygota</taxon>
        <taxon>Neoptera</taxon>
        <taxon>Paraneoptera</taxon>
        <taxon>Hemiptera</taxon>
        <taxon>Auchenorrhyncha</taxon>
        <taxon>Fulgoroidea</taxon>
        <taxon>Delphacidae</taxon>
        <taxon>Criomorphinae</taxon>
        <taxon>Laodelphax</taxon>
    </lineage>
</organism>
<feature type="compositionally biased region" description="Polar residues" evidence="6">
    <location>
        <begin position="572"/>
        <end position="587"/>
    </location>
</feature>
<evidence type="ECO:0000256" key="5">
    <source>
        <dbReference type="SAM" id="Coils"/>
    </source>
</evidence>
<reference evidence="7 8" key="1">
    <citation type="journal article" date="2017" name="Gigascience">
        <title>Genome sequence of the small brown planthopper, Laodelphax striatellus.</title>
        <authorList>
            <person name="Zhu J."/>
            <person name="Jiang F."/>
            <person name="Wang X."/>
            <person name="Yang P."/>
            <person name="Bao Y."/>
            <person name="Zhao W."/>
            <person name="Wang W."/>
            <person name="Lu H."/>
            <person name="Wang Q."/>
            <person name="Cui N."/>
            <person name="Li J."/>
            <person name="Chen X."/>
            <person name="Luo L."/>
            <person name="Yu J."/>
            <person name="Kang L."/>
            <person name="Cui F."/>
        </authorList>
    </citation>
    <scope>NUCLEOTIDE SEQUENCE [LARGE SCALE GENOMIC DNA]</scope>
    <source>
        <strain evidence="7">Lst14</strain>
    </source>
</reference>
<dbReference type="GO" id="GO:0006364">
    <property type="term" value="P:rRNA processing"/>
    <property type="evidence" value="ECO:0007669"/>
    <property type="project" value="UniProtKB-KW"/>
</dbReference>
<evidence type="ECO:0000256" key="6">
    <source>
        <dbReference type="SAM" id="MobiDB-lite"/>
    </source>
</evidence>
<gene>
    <name evidence="7" type="ORF">LSTR_LSTR014987</name>
</gene>
<dbReference type="PANTHER" id="PTHR13026:SF0">
    <property type="entry name" value="RIBOSOMAL RNA PROCESSING 1B"/>
    <property type="match status" value="1"/>
</dbReference>
<dbReference type="PANTHER" id="PTHR13026">
    <property type="entry name" value="NNP-1 PROTEIN NOVEL NUCLEAR PROTEIN 1 NOP52"/>
    <property type="match status" value="1"/>
</dbReference>
<feature type="compositionally biased region" description="Acidic residues" evidence="6">
    <location>
        <begin position="260"/>
        <end position="287"/>
    </location>
</feature>
<sequence>MTKIKVKKMQVRTIEQGIGLVKFLSSNNENERNKALKKTKRFLEYRSQAQLSDCEYSATEARVLWKGLFYCLWMADKPLYQEQVAESISQLVHCFKKLGEALTFVEAFFFTMSNEWLGIDQFRMDKCLMLVRRMVRQSMLYVRREQRWHAAAVDRLATCYASVLRKSQKGLVMQLAELYLTELAKVSEGKLSSEQVFELVKPFAEYFITLSDGMLITNIIVPIFFRLIEQTDIGIEHQLKWEAWRDRGFPGGSIDVMEKADEDEEGEGENDDEEEEEEKEEDSDDDQGGEKALDPRAGRVNVELATLNIDPRMFVKLFGELKERKGIAQIARNQLTVLIKKYTALADGKFPLGMQKVELPPKTNWKNVTLTAAKQLTAHLIDDELSKLDSLKEELEEEEEKEVETAVGRWSVQPAESRANRRRKKNMMKKAEKRVRRKGMMEWVTTVTKQNDDENCGGEGCQDKEESFVPSSFLPEEESFTLSTKKMKKKKRKTTDEEGVQSAKLKKKKSETVCNGTADKDSEEMRINGGGVKEDDDWSSALEEGETEIFIPNKKYVKLRKKLGLPVPKSEVIQSDSSNSTPSQRKSLNGKEKKVLFVLTRNKSQDEQEYQRTLKKKPEIPYQPEKQPEHPIYKDTGVKSPINPFYKISGYKN</sequence>
<dbReference type="GO" id="GO:0005634">
    <property type="term" value="C:nucleus"/>
    <property type="evidence" value="ECO:0007669"/>
    <property type="project" value="UniProtKB-SubCell"/>
</dbReference>
<feature type="coiled-coil region" evidence="5">
    <location>
        <begin position="378"/>
        <end position="405"/>
    </location>
</feature>
<proteinExistence type="inferred from homology"/>
<evidence type="ECO:0000313" key="7">
    <source>
        <dbReference type="EMBL" id="RZF46651.1"/>
    </source>
</evidence>
<feature type="region of interest" description="Disordered" evidence="6">
    <location>
        <begin position="450"/>
        <end position="541"/>
    </location>
</feature>
<dbReference type="InParanoid" id="A0A482XN44"/>
<accession>A0A482XN44</accession>
<evidence type="ECO:0000256" key="1">
    <source>
        <dbReference type="ARBA" id="ARBA00004123"/>
    </source>
</evidence>
<feature type="compositionally biased region" description="Basic and acidic residues" evidence="6">
    <location>
        <begin position="606"/>
        <end position="619"/>
    </location>
</feature>
<dbReference type="FunCoup" id="A0A482XN44">
    <property type="interactions" value="743"/>
</dbReference>